<comment type="caution">
    <text evidence="2">The sequence shown here is derived from an EMBL/GenBank/DDBJ whole genome shotgun (WGS) entry which is preliminary data.</text>
</comment>
<dbReference type="EMBL" id="PIPV01000003">
    <property type="protein sequence ID" value="RUO57183.1"/>
    <property type="molecule type" value="Genomic_DNA"/>
</dbReference>
<dbReference type="AlphaFoldDB" id="A0A432Y8A9"/>
<keyword evidence="3" id="KW-1185">Reference proteome</keyword>
<gene>
    <name evidence="2" type="ORF">CWE25_05800</name>
</gene>
<feature type="domain" description="PilZ" evidence="1">
    <location>
        <begin position="125"/>
        <end position="229"/>
    </location>
</feature>
<dbReference type="Gene3D" id="2.40.10.220">
    <property type="entry name" value="predicted glycosyltransferase like domains"/>
    <property type="match status" value="1"/>
</dbReference>
<reference evidence="3" key="1">
    <citation type="journal article" date="2018" name="Front. Microbiol.">
        <title>Genome-Based Analysis Reveals the Taxonomy and Diversity of the Family Idiomarinaceae.</title>
        <authorList>
            <person name="Liu Y."/>
            <person name="Lai Q."/>
            <person name="Shao Z."/>
        </authorList>
    </citation>
    <scope>NUCLEOTIDE SEQUENCE [LARGE SCALE GENOMIC DNA]</scope>
    <source>
        <strain evidence="3">F23</strain>
    </source>
</reference>
<dbReference type="InterPro" id="IPR012349">
    <property type="entry name" value="Split_barrel_FMN-bd"/>
</dbReference>
<name>A0A432Y8A9_9GAMM</name>
<dbReference type="InterPro" id="IPR009875">
    <property type="entry name" value="PilZ_domain"/>
</dbReference>
<dbReference type="Proteomes" id="UP000287330">
    <property type="component" value="Unassembled WGS sequence"/>
</dbReference>
<sequence length="256" mass="29479">MHTFSYAWQITIKTKKNMLDTISHRIVPSFKQTVEITGTLAGEPFAFSVTLLGQQYPQYLILGLGHQARWEQVLPAVKESESLRLKMVSDEGEMIAARVRLIHASHFPEKLLFVSYPEQGVVRPLRHSPRVLIDHPAQLQVEHMFPFILGKIVDMGLGGFGFETHQQVPSITDELLERQVKLHLRQDEDTKFELDGRVRMFKEQRPNVWHIGIKCALNSQECEDIVHYLTARRDVIDRLIKNDHSSESYSNNTLQA</sequence>
<dbReference type="GO" id="GO:0035438">
    <property type="term" value="F:cyclic-di-GMP binding"/>
    <property type="evidence" value="ECO:0007669"/>
    <property type="project" value="InterPro"/>
</dbReference>
<dbReference type="OrthoDB" id="6399404at2"/>
<evidence type="ECO:0000259" key="1">
    <source>
        <dbReference type="Pfam" id="PF07238"/>
    </source>
</evidence>
<proteinExistence type="predicted"/>
<organism evidence="2 3">
    <name type="scientific">Idiomarina fontislapidosi</name>
    <dbReference type="NCBI Taxonomy" id="263723"/>
    <lineage>
        <taxon>Bacteria</taxon>
        <taxon>Pseudomonadati</taxon>
        <taxon>Pseudomonadota</taxon>
        <taxon>Gammaproteobacteria</taxon>
        <taxon>Alteromonadales</taxon>
        <taxon>Idiomarinaceae</taxon>
        <taxon>Idiomarina</taxon>
    </lineage>
</organism>
<protein>
    <recommendedName>
        <fullName evidence="1">PilZ domain-containing protein</fullName>
    </recommendedName>
</protein>
<dbReference type="Gene3D" id="2.30.110.10">
    <property type="entry name" value="Electron Transport, Fmn-binding Protein, Chain A"/>
    <property type="match status" value="1"/>
</dbReference>
<dbReference type="Pfam" id="PF07238">
    <property type="entry name" value="PilZ"/>
    <property type="match status" value="1"/>
</dbReference>
<accession>A0A432Y8A9</accession>
<evidence type="ECO:0000313" key="2">
    <source>
        <dbReference type="EMBL" id="RUO57183.1"/>
    </source>
</evidence>
<dbReference type="SUPFAM" id="SSF141371">
    <property type="entry name" value="PilZ domain-like"/>
    <property type="match status" value="1"/>
</dbReference>
<evidence type="ECO:0000313" key="3">
    <source>
        <dbReference type="Proteomes" id="UP000287330"/>
    </source>
</evidence>